<evidence type="ECO:0000313" key="2">
    <source>
        <dbReference type="EMBL" id="SOD91793.1"/>
    </source>
</evidence>
<dbReference type="Proteomes" id="UP000219621">
    <property type="component" value="Unassembled WGS sequence"/>
</dbReference>
<name>A0A286G8D8_9PROT</name>
<dbReference type="RefSeq" id="WP_097277893.1">
    <property type="nucleotide sequence ID" value="NZ_OCNJ01000002.1"/>
</dbReference>
<evidence type="ECO:0000256" key="1">
    <source>
        <dbReference type="SAM" id="Phobius"/>
    </source>
</evidence>
<feature type="transmembrane region" description="Helical" evidence="1">
    <location>
        <begin position="72"/>
        <end position="93"/>
    </location>
</feature>
<feature type="transmembrane region" description="Helical" evidence="1">
    <location>
        <begin position="44"/>
        <end position="65"/>
    </location>
</feature>
<feature type="transmembrane region" description="Helical" evidence="1">
    <location>
        <begin position="99"/>
        <end position="125"/>
    </location>
</feature>
<keyword evidence="3" id="KW-1185">Reference proteome</keyword>
<protein>
    <submittedName>
        <fullName evidence="2">Uncharacterized protein</fullName>
    </submittedName>
</protein>
<sequence>MGGLPKARTILKADAAVSAVLAVLLLLSPTGLLALLDLPAPTLWAPLAGVLTGAVAVALATAPAAGPPAARVVCAAGAVANLGSAAVIVAALGSGTLGIGFVGAALLGLLAVVRLGFGALEAVYWGRLKGAARG</sequence>
<organism evidence="2 3">
    <name type="scientific">Caenispirillum bisanense</name>
    <dbReference type="NCBI Taxonomy" id="414052"/>
    <lineage>
        <taxon>Bacteria</taxon>
        <taxon>Pseudomonadati</taxon>
        <taxon>Pseudomonadota</taxon>
        <taxon>Alphaproteobacteria</taxon>
        <taxon>Rhodospirillales</taxon>
        <taxon>Novispirillaceae</taxon>
        <taxon>Caenispirillum</taxon>
    </lineage>
</organism>
<keyword evidence="1" id="KW-0472">Membrane</keyword>
<accession>A0A286G8D8</accession>
<reference evidence="3" key="1">
    <citation type="submission" date="2017-09" db="EMBL/GenBank/DDBJ databases">
        <authorList>
            <person name="Varghese N."/>
            <person name="Submissions S."/>
        </authorList>
    </citation>
    <scope>NUCLEOTIDE SEQUENCE [LARGE SCALE GENOMIC DNA]</scope>
    <source>
        <strain evidence="3">USBA 140</strain>
    </source>
</reference>
<evidence type="ECO:0000313" key="3">
    <source>
        <dbReference type="Proteomes" id="UP000219621"/>
    </source>
</evidence>
<keyword evidence="1" id="KW-0812">Transmembrane</keyword>
<proteinExistence type="predicted"/>
<gene>
    <name evidence="2" type="ORF">SAMN05421508_102111</name>
</gene>
<dbReference type="EMBL" id="OCNJ01000002">
    <property type="protein sequence ID" value="SOD91793.1"/>
    <property type="molecule type" value="Genomic_DNA"/>
</dbReference>
<keyword evidence="1" id="KW-1133">Transmembrane helix</keyword>
<dbReference type="AlphaFoldDB" id="A0A286G8D8"/>